<sequence length="386" mass="41801">MSHEIAPPWPADLTFIVECRSSAGRSSEVRHPVTIHREWSVSTPHDLDAERVAVAFGGYTSCLGLVDETIPALRPVMPLLARTVRPAIRQDKRGQFRPAVRDLIAGCCRGRAFPSIGSVCEHLRDPVHVCAALGVASTWQVPDVLRAVGAACAPTEEALSRAVLRVREPTGVMQLWRAGIHPADIPALAEPAGSIPCPLPVSYYLGVAYNNVDTIWLNEVLVRHPDADAAAWLAWLPAALQVDSEEWGSWLSFGLRRDNVATAVQERIPASTVGPVAETAGWSRGHAARMIVDWARTGCYPTPSDFAALVRLGLDFSVPSKKVLDSLSTTMNTQPYSLDPRQRTDLGLLLVALGTRSAVIGALGDGVRALADLDRSRATLRTRRSR</sequence>
<gene>
    <name evidence="1" type="ORF">QSV35_04790</name>
</gene>
<dbReference type="EMBL" id="JASXSZ010000001">
    <property type="protein sequence ID" value="MDL9978639.1"/>
    <property type="molecule type" value="Genomic_DNA"/>
</dbReference>
<evidence type="ECO:0008006" key="3">
    <source>
        <dbReference type="Google" id="ProtNLM"/>
    </source>
</evidence>
<reference evidence="1 2" key="1">
    <citation type="submission" date="2023-06" db="EMBL/GenBank/DDBJ databases">
        <title>Microbacterium sp. nov., isolated from a waste landfill.</title>
        <authorList>
            <person name="Wen W."/>
        </authorList>
    </citation>
    <scope>NUCLEOTIDE SEQUENCE [LARGE SCALE GENOMIC DNA]</scope>
    <source>
        <strain evidence="1 2">ASV49</strain>
    </source>
</reference>
<keyword evidence="2" id="KW-1185">Reference proteome</keyword>
<evidence type="ECO:0000313" key="2">
    <source>
        <dbReference type="Proteomes" id="UP001235064"/>
    </source>
</evidence>
<dbReference type="Proteomes" id="UP001235064">
    <property type="component" value="Unassembled WGS sequence"/>
</dbReference>
<comment type="caution">
    <text evidence="1">The sequence shown here is derived from an EMBL/GenBank/DDBJ whole genome shotgun (WGS) entry which is preliminary data.</text>
</comment>
<organism evidence="1 2">
    <name type="scientific">Microbacterium candidum</name>
    <dbReference type="NCBI Taxonomy" id="3041922"/>
    <lineage>
        <taxon>Bacteria</taxon>
        <taxon>Bacillati</taxon>
        <taxon>Actinomycetota</taxon>
        <taxon>Actinomycetes</taxon>
        <taxon>Micrococcales</taxon>
        <taxon>Microbacteriaceae</taxon>
        <taxon>Microbacterium</taxon>
    </lineage>
</organism>
<protein>
    <recommendedName>
        <fullName evidence="3">XRE family transcriptional regulator</fullName>
    </recommendedName>
</protein>
<name>A0ABT7MW11_9MICO</name>
<proteinExistence type="predicted"/>
<evidence type="ECO:0000313" key="1">
    <source>
        <dbReference type="EMBL" id="MDL9978639.1"/>
    </source>
</evidence>
<accession>A0ABT7MW11</accession>
<dbReference type="RefSeq" id="WP_286287220.1">
    <property type="nucleotide sequence ID" value="NZ_JASXSZ010000001.1"/>
</dbReference>